<keyword evidence="2" id="KW-0413">Isomerase</keyword>
<name>A0A2S6IGD8_9ACTN</name>
<organism evidence="2 3">
    <name type="scientific">Kineococcus xinjiangensis</name>
    <dbReference type="NCBI Taxonomy" id="512762"/>
    <lineage>
        <taxon>Bacteria</taxon>
        <taxon>Bacillati</taxon>
        <taxon>Actinomycetota</taxon>
        <taxon>Actinomycetes</taxon>
        <taxon>Kineosporiales</taxon>
        <taxon>Kineosporiaceae</taxon>
        <taxon>Kineococcus</taxon>
    </lineage>
</organism>
<proteinExistence type="predicted"/>
<dbReference type="GO" id="GO:0046872">
    <property type="term" value="F:metal ion binding"/>
    <property type="evidence" value="ECO:0007669"/>
    <property type="project" value="InterPro"/>
</dbReference>
<gene>
    <name evidence="2" type="ORF">CLV92_111137</name>
</gene>
<sequence>MPVCDVQALQEATEAVAAVLHDVREADWSRGAGDVSWSCRDVVVHITDCLISYAAQLATGAENDFVPLTAGIDQGADNAAAVRALQAAAALLAATVRTAPDGAAGWHPCGMADAEATAAMGVVELLVHTHDVCSGLGVDWRGPAGPPTAALRRIFPDVTDVLEDHEPWEALLWATGRAELADRARRTDWQWHNQRPVD</sequence>
<dbReference type="EMBL" id="PTJD01000011">
    <property type="protein sequence ID" value="PPK93220.1"/>
    <property type="molecule type" value="Genomic_DNA"/>
</dbReference>
<evidence type="ECO:0000259" key="1">
    <source>
        <dbReference type="Pfam" id="PF11716"/>
    </source>
</evidence>
<keyword evidence="2" id="KW-0670">Pyruvate</keyword>
<keyword evidence="3" id="KW-1185">Reference proteome</keyword>
<dbReference type="Gene3D" id="1.20.120.450">
    <property type="entry name" value="dinb family like domain"/>
    <property type="match status" value="1"/>
</dbReference>
<feature type="domain" description="Mycothiol-dependent maleylpyruvate isomerase metal-binding" evidence="1">
    <location>
        <begin position="9"/>
        <end position="132"/>
    </location>
</feature>
<evidence type="ECO:0000313" key="3">
    <source>
        <dbReference type="Proteomes" id="UP000239485"/>
    </source>
</evidence>
<accession>A0A2S6IGD8</accession>
<reference evidence="2 3" key="1">
    <citation type="submission" date="2018-02" db="EMBL/GenBank/DDBJ databases">
        <title>Genomic Encyclopedia of Archaeal and Bacterial Type Strains, Phase II (KMG-II): from individual species to whole genera.</title>
        <authorList>
            <person name="Goeker M."/>
        </authorList>
    </citation>
    <scope>NUCLEOTIDE SEQUENCE [LARGE SCALE GENOMIC DNA]</scope>
    <source>
        <strain evidence="2 3">DSM 22857</strain>
    </source>
</reference>
<comment type="caution">
    <text evidence="2">The sequence shown here is derived from an EMBL/GenBank/DDBJ whole genome shotgun (WGS) entry which is preliminary data.</text>
</comment>
<dbReference type="Pfam" id="PF11716">
    <property type="entry name" value="MDMPI_N"/>
    <property type="match status" value="1"/>
</dbReference>
<protein>
    <submittedName>
        <fullName evidence="2">Mycothiol maleylpyruvate isomerase-like protein</fullName>
    </submittedName>
</protein>
<dbReference type="AlphaFoldDB" id="A0A2S6IGD8"/>
<dbReference type="SUPFAM" id="SSF109854">
    <property type="entry name" value="DinB/YfiT-like putative metalloenzymes"/>
    <property type="match status" value="1"/>
</dbReference>
<dbReference type="InterPro" id="IPR034660">
    <property type="entry name" value="DinB/YfiT-like"/>
</dbReference>
<dbReference type="Proteomes" id="UP000239485">
    <property type="component" value="Unassembled WGS sequence"/>
</dbReference>
<dbReference type="InterPro" id="IPR024344">
    <property type="entry name" value="MDMPI_metal-binding"/>
</dbReference>
<evidence type="ECO:0000313" key="2">
    <source>
        <dbReference type="EMBL" id="PPK93220.1"/>
    </source>
</evidence>
<dbReference type="GO" id="GO:0016853">
    <property type="term" value="F:isomerase activity"/>
    <property type="evidence" value="ECO:0007669"/>
    <property type="project" value="UniProtKB-KW"/>
</dbReference>